<gene>
    <name evidence="4" type="ordered locus">Clos_0553</name>
</gene>
<dbReference type="InterPro" id="IPR016188">
    <property type="entry name" value="PurM-like_N"/>
</dbReference>
<dbReference type="Pfam" id="PF00586">
    <property type="entry name" value="AIRS"/>
    <property type="match status" value="1"/>
</dbReference>
<dbReference type="PIRSF" id="PIRSF005644">
    <property type="entry name" value="Hdrgns_mtr_HypE"/>
    <property type="match status" value="1"/>
</dbReference>
<dbReference type="Pfam" id="PF02769">
    <property type="entry name" value="AIRS_C"/>
    <property type="match status" value="1"/>
</dbReference>
<keyword evidence="5" id="KW-1185">Reference proteome</keyword>
<dbReference type="PANTHER" id="PTHR30303">
    <property type="entry name" value="HYDROGENASE ISOENZYMES FORMATION PROTEIN HYPE"/>
    <property type="match status" value="1"/>
</dbReference>
<dbReference type="InterPro" id="IPR010918">
    <property type="entry name" value="PurM-like_C_dom"/>
</dbReference>
<feature type="domain" description="PurM-like N-terminal" evidence="2">
    <location>
        <begin position="33"/>
        <end position="138"/>
    </location>
</feature>
<dbReference type="InterPro" id="IPR036676">
    <property type="entry name" value="PurM-like_C_sf"/>
</dbReference>
<dbReference type="STRING" id="350688.Clos_0553"/>
<dbReference type="KEGG" id="aoe:Clos_0553"/>
<dbReference type="HOGENOM" id="CLU_041631_0_0_9"/>
<dbReference type="AlphaFoldDB" id="A8MLK1"/>
<dbReference type="SUPFAM" id="SSF56042">
    <property type="entry name" value="PurM C-terminal domain-like"/>
    <property type="match status" value="1"/>
</dbReference>
<dbReference type="GO" id="GO:0051604">
    <property type="term" value="P:protein maturation"/>
    <property type="evidence" value="ECO:0007669"/>
    <property type="project" value="TreeGrafter"/>
</dbReference>
<proteinExistence type="inferred from homology"/>
<evidence type="ECO:0000313" key="5">
    <source>
        <dbReference type="Proteomes" id="UP000000269"/>
    </source>
</evidence>
<protein>
    <submittedName>
        <fullName evidence="4">AIR synthase related protein domain protein</fullName>
    </submittedName>
</protein>
<dbReference type="CDD" id="cd06061">
    <property type="entry name" value="PurM-like1"/>
    <property type="match status" value="1"/>
</dbReference>
<accession>A8MLK1</accession>
<organism evidence="4 5">
    <name type="scientific">Alkaliphilus oremlandii (strain OhILAs)</name>
    <name type="common">Clostridium oremlandii (strain OhILAs)</name>
    <dbReference type="NCBI Taxonomy" id="350688"/>
    <lineage>
        <taxon>Bacteria</taxon>
        <taxon>Bacillati</taxon>
        <taxon>Bacillota</taxon>
        <taxon>Clostridia</taxon>
        <taxon>Peptostreptococcales</taxon>
        <taxon>Natronincolaceae</taxon>
        <taxon>Alkaliphilus</taxon>
    </lineage>
</organism>
<dbReference type="InterPro" id="IPR036921">
    <property type="entry name" value="PurM-like_N_sf"/>
</dbReference>
<sequence>MEIGKVPTEVLKEVIFSNLKNRRPEVLVRPNIGEDCAVVDFGDYVCVMSTDPITGAAKDIGSLAVHISCNDIASSGVEPLGIMLTIMAPPHTTKEDLSLVMSEANKAAASVNVEIIGGHTEITDAVNRMIISATAIGRQLKEKLVLSEGAKIDDAVFMTKYTGLEGTAIIARDLEEKLKEKISDATIQTAQEFLKDISVVKEGITAGEVGVHSMHDVTEGGIFGALWELGEASGIGIEIYEDQIPMRPETLEICHYLSIDPMRLISSGVMVMTIAQDKKEALMEAFKRENLILTEIGRMVEKDRIIISAAKGIRALDPPDVDELYKAFEN</sequence>
<dbReference type="InterPro" id="IPR011854">
    <property type="entry name" value="HypE"/>
</dbReference>
<reference evidence="5" key="1">
    <citation type="submission" date="2007-10" db="EMBL/GenBank/DDBJ databases">
        <title>Complete genome of Alkaliphilus oremlandii OhILAs.</title>
        <authorList>
            <person name="Copeland A."/>
            <person name="Lucas S."/>
            <person name="Lapidus A."/>
            <person name="Barry K."/>
            <person name="Detter J.C."/>
            <person name="Glavina del Rio T."/>
            <person name="Hammon N."/>
            <person name="Israni S."/>
            <person name="Dalin E."/>
            <person name="Tice H."/>
            <person name="Pitluck S."/>
            <person name="Chain P."/>
            <person name="Malfatti S."/>
            <person name="Shin M."/>
            <person name="Vergez L."/>
            <person name="Schmutz J."/>
            <person name="Larimer F."/>
            <person name="Land M."/>
            <person name="Hauser L."/>
            <person name="Kyrpides N."/>
            <person name="Mikhailova N."/>
            <person name="Stolz J.F."/>
            <person name="Dawson A."/>
            <person name="Fisher E."/>
            <person name="Crable B."/>
            <person name="Perera E."/>
            <person name="Lisak J."/>
            <person name="Ranganathan M."/>
            <person name="Basu P."/>
            <person name="Richardson P."/>
        </authorList>
    </citation>
    <scope>NUCLEOTIDE SEQUENCE [LARGE SCALE GENOMIC DNA]</scope>
    <source>
        <strain evidence="5">OhILAs</strain>
    </source>
</reference>
<feature type="domain" description="PurM-like C-terminal" evidence="3">
    <location>
        <begin position="153"/>
        <end position="306"/>
    </location>
</feature>
<dbReference type="Gene3D" id="3.30.1330.10">
    <property type="entry name" value="PurM-like, N-terminal domain"/>
    <property type="match status" value="1"/>
</dbReference>
<comment type="similarity">
    <text evidence="1">Belongs to the HypE family.</text>
</comment>
<dbReference type="PANTHER" id="PTHR30303:SF4">
    <property type="entry name" value="HYDROGENASE EXPRESSION_FORMATION PROTEIN HYPE"/>
    <property type="match status" value="1"/>
</dbReference>
<dbReference type="eggNOG" id="COG0309">
    <property type="taxonomic scope" value="Bacteria"/>
</dbReference>
<evidence type="ECO:0000259" key="2">
    <source>
        <dbReference type="Pfam" id="PF00586"/>
    </source>
</evidence>
<dbReference type="OrthoDB" id="153904at2"/>
<evidence type="ECO:0000256" key="1">
    <source>
        <dbReference type="ARBA" id="ARBA00006243"/>
    </source>
</evidence>
<dbReference type="Gene3D" id="3.90.650.10">
    <property type="entry name" value="PurM-like C-terminal domain"/>
    <property type="match status" value="1"/>
</dbReference>
<name>A8MLK1_ALKOO</name>
<dbReference type="RefSeq" id="WP_012158429.1">
    <property type="nucleotide sequence ID" value="NC_009922.1"/>
</dbReference>
<evidence type="ECO:0000313" key="4">
    <source>
        <dbReference type="EMBL" id="ABW18115.1"/>
    </source>
</evidence>
<evidence type="ECO:0000259" key="3">
    <source>
        <dbReference type="Pfam" id="PF02769"/>
    </source>
</evidence>
<dbReference type="EMBL" id="CP000853">
    <property type="protein sequence ID" value="ABW18115.1"/>
    <property type="molecule type" value="Genomic_DNA"/>
</dbReference>
<dbReference type="Proteomes" id="UP000000269">
    <property type="component" value="Chromosome"/>
</dbReference>
<dbReference type="SUPFAM" id="SSF55326">
    <property type="entry name" value="PurM N-terminal domain-like"/>
    <property type="match status" value="1"/>
</dbReference>